<accession>A0A060QDA5</accession>
<organism evidence="2 3">
    <name type="scientific">Asaia bogorensis</name>
    <dbReference type="NCBI Taxonomy" id="91915"/>
    <lineage>
        <taxon>Bacteria</taxon>
        <taxon>Pseudomonadati</taxon>
        <taxon>Pseudomonadota</taxon>
        <taxon>Alphaproteobacteria</taxon>
        <taxon>Acetobacterales</taxon>
        <taxon>Acetobacteraceae</taxon>
        <taxon>Asaia</taxon>
    </lineage>
</organism>
<proteinExistence type="predicted"/>
<feature type="region of interest" description="Disordered" evidence="1">
    <location>
        <begin position="142"/>
        <end position="168"/>
    </location>
</feature>
<gene>
    <name evidence="2" type="ORF">ASAP_0870</name>
</gene>
<reference evidence="2 3" key="2">
    <citation type="journal article" date="2014" name="PLoS ONE">
        <title>Evolution of mitochondria reconstructed from the energy metabolism of living bacteria.</title>
        <authorList>
            <person name="Degli Esposti M."/>
            <person name="Chouaia B."/>
            <person name="Comandatore F."/>
            <person name="Crotti E."/>
            <person name="Sassera D."/>
            <person name="Lievens P.M."/>
            <person name="Daffonchio D."/>
            <person name="Bandi C."/>
        </authorList>
    </citation>
    <scope>NUCLEOTIDE SEQUENCE [LARGE SCALE GENOMIC DNA]</scope>
    <source>
        <strain evidence="2 3">SF2.1</strain>
    </source>
</reference>
<protein>
    <recommendedName>
        <fullName evidence="4">DUF3085 domain-containing protein</fullName>
    </recommendedName>
</protein>
<dbReference type="Pfam" id="PF11284">
    <property type="entry name" value="DUF3085"/>
    <property type="match status" value="1"/>
</dbReference>
<name>A0A060QDA5_9PROT</name>
<evidence type="ECO:0000313" key="2">
    <source>
        <dbReference type="EMBL" id="CDG38915.1"/>
    </source>
</evidence>
<sequence length="168" mass="18927">MKLHFDRARVLELLQHSIDAAQRQANFEQRCDPQYRKPDAPERQWAWDEDIDASKIPPGLWLVGEDGICLMSNGKDHPKDAMTGKNAVVYAEECNPSMDPDKWWSVKRTSFGGDDGCDFLDALSIQNACDATAPDPRMWIDVKPNSIRMPPLQPVAPKPTPKRKKKGG</sequence>
<dbReference type="InterPro" id="IPR021436">
    <property type="entry name" value="DUF3085"/>
</dbReference>
<dbReference type="Proteomes" id="UP000027583">
    <property type="component" value="Unassembled WGS sequence"/>
</dbReference>
<dbReference type="eggNOG" id="ENOG5033AZ4">
    <property type="taxonomic scope" value="Bacteria"/>
</dbReference>
<evidence type="ECO:0000256" key="1">
    <source>
        <dbReference type="SAM" id="MobiDB-lite"/>
    </source>
</evidence>
<evidence type="ECO:0000313" key="3">
    <source>
        <dbReference type="Proteomes" id="UP000027583"/>
    </source>
</evidence>
<dbReference type="AlphaFoldDB" id="A0A060QDA5"/>
<evidence type="ECO:0008006" key="4">
    <source>
        <dbReference type="Google" id="ProtNLM"/>
    </source>
</evidence>
<dbReference type="EMBL" id="CBLX010000005">
    <property type="protein sequence ID" value="CDG38915.1"/>
    <property type="molecule type" value="Genomic_DNA"/>
</dbReference>
<dbReference type="RefSeq" id="WP_023977757.1">
    <property type="nucleotide sequence ID" value="NZ_CBLX010000005.1"/>
</dbReference>
<comment type="caution">
    <text evidence="2">The sequence shown here is derived from an EMBL/GenBank/DDBJ whole genome shotgun (WGS) entry which is preliminary data.</text>
</comment>
<reference evidence="2 3" key="1">
    <citation type="journal article" date="2014" name="Genome Biol. Evol.">
        <title>Acetic acid bacteria genomes reveal functional traits for adaptation to life in insect guts.</title>
        <authorList>
            <person name="Chouaia B."/>
            <person name="Gaiarsa S."/>
            <person name="Crotti E."/>
            <person name="Comandatore F."/>
            <person name="Degli Esposti M."/>
            <person name="Ricci I."/>
            <person name="Alma A."/>
            <person name="Favia G."/>
            <person name="Bandi C."/>
            <person name="Daffonchio D."/>
        </authorList>
    </citation>
    <scope>NUCLEOTIDE SEQUENCE [LARGE SCALE GENOMIC DNA]</scope>
    <source>
        <strain evidence="2 3">SF2.1</strain>
    </source>
</reference>